<dbReference type="InterPro" id="IPR039422">
    <property type="entry name" value="MarR/SlyA-like"/>
</dbReference>
<dbReference type="SMART" id="SM00347">
    <property type="entry name" value="HTH_MARR"/>
    <property type="match status" value="1"/>
</dbReference>
<dbReference type="GO" id="GO:0006950">
    <property type="term" value="P:response to stress"/>
    <property type="evidence" value="ECO:0007669"/>
    <property type="project" value="TreeGrafter"/>
</dbReference>
<dbReference type="PRINTS" id="PR00598">
    <property type="entry name" value="HTHMARR"/>
</dbReference>
<name>A0A0J1H097_9GAMM</name>
<dbReference type="AlphaFoldDB" id="A0A0J1H097"/>
<dbReference type="GO" id="GO:0003700">
    <property type="term" value="F:DNA-binding transcription factor activity"/>
    <property type="evidence" value="ECO:0007669"/>
    <property type="project" value="InterPro"/>
</dbReference>
<gene>
    <name evidence="5" type="ORF">ABT56_12705</name>
</gene>
<keyword evidence="6" id="KW-1185">Reference proteome</keyword>
<dbReference type="RefSeq" id="WP_047879244.1">
    <property type="nucleotide sequence ID" value="NZ_LDOT01000015.1"/>
</dbReference>
<dbReference type="Gene3D" id="1.10.10.10">
    <property type="entry name" value="Winged helix-like DNA-binding domain superfamily/Winged helix DNA-binding domain"/>
    <property type="match status" value="1"/>
</dbReference>
<evidence type="ECO:0000256" key="2">
    <source>
        <dbReference type="ARBA" id="ARBA00023125"/>
    </source>
</evidence>
<dbReference type="InterPro" id="IPR036390">
    <property type="entry name" value="WH_DNA-bd_sf"/>
</dbReference>
<dbReference type="GO" id="GO:0003677">
    <property type="term" value="F:DNA binding"/>
    <property type="evidence" value="ECO:0007669"/>
    <property type="project" value="UniProtKB-KW"/>
</dbReference>
<dbReference type="PANTHER" id="PTHR33164:SF64">
    <property type="entry name" value="TRANSCRIPTIONAL REGULATOR SLYA"/>
    <property type="match status" value="1"/>
</dbReference>
<sequence length="142" mass="16392">MKETKSMESMHHLVHLIKRKLHDHVENLELNITPMHVRVMKIIHRKSNCSAVDIASFLNRDKAQVTRLLNTLLDQSLITKAPNPEDKRSQRLLLTPAGNEIIKQMANIDTQLIEQMTQGITPEELTEFERIANKMAENLYNS</sequence>
<dbReference type="PROSITE" id="PS01117">
    <property type="entry name" value="HTH_MARR_1"/>
    <property type="match status" value="1"/>
</dbReference>
<dbReference type="PROSITE" id="PS50995">
    <property type="entry name" value="HTH_MARR_2"/>
    <property type="match status" value="1"/>
</dbReference>
<evidence type="ECO:0000256" key="1">
    <source>
        <dbReference type="ARBA" id="ARBA00023015"/>
    </source>
</evidence>
<keyword evidence="2" id="KW-0238">DNA-binding</keyword>
<dbReference type="OrthoDB" id="6196575at2"/>
<feature type="domain" description="HTH marR-type" evidence="4">
    <location>
        <begin position="7"/>
        <end position="137"/>
    </location>
</feature>
<evidence type="ECO:0000256" key="3">
    <source>
        <dbReference type="ARBA" id="ARBA00023163"/>
    </source>
</evidence>
<protein>
    <submittedName>
        <fullName evidence="5">MarR family transcriptional regulator</fullName>
    </submittedName>
</protein>
<dbReference type="EMBL" id="LDOT01000015">
    <property type="protein sequence ID" value="KLV05229.1"/>
    <property type="molecule type" value="Genomic_DNA"/>
</dbReference>
<evidence type="ECO:0000259" key="4">
    <source>
        <dbReference type="PROSITE" id="PS50995"/>
    </source>
</evidence>
<evidence type="ECO:0000313" key="6">
    <source>
        <dbReference type="Proteomes" id="UP000036097"/>
    </source>
</evidence>
<proteinExistence type="predicted"/>
<organism evidence="5 6">
    <name type="scientific">Photobacterium aquae</name>
    <dbReference type="NCBI Taxonomy" id="1195763"/>
    <lineage>
        <taxon>Bacteria</taxon>
        <taxon>Pseudomonadati</taxon>
        <taxon>Pseudomonadota</taxon>
        <taxon>Gammaproteobacteria</taxon>
        <taxon>Vibrionales</taxon>
        <taxon>Vibrionaceae</taxon>
        <taxon>Photobacterium</taxon>
    </lineage>
</organism>
<comment type="caution">
    <text evidence="5">The sequence shown here is derived from an EMBL/GenBank/DDBJ whole genome shotgun (WGS) entry which is preliminary data.</text>
</comment>
<dbReference type="STRING" id="1195763.ABT56_12705"/>
<keyword evidence="3" id="KW-0804">Transcription</keyword>
<dbReference type="InterPro" id="IPR036388">
    <property type="entry name" value="WH-like_DNA-bd_sf"/>
</dbReference>
<dbReference type="Pfam" id="PF01047">
    <property type="entry name" value="MarR"/>
    <property type="match status" value="1"/>
</dbReference>
<reference evidence="5 6" key="1">
    <citation type="submission" date="2015-05" db="EMBL/GenBank/DDBJ databases">
        <title>Photobacterium galathea sp. nov.</title>
        <authorList>
            <person name="Machado H."/>
            <person name="Gram L."/>
        </authorList>
    </citation>
    <scope>NUCLEOTIDE SEQUENCE [LARGE SCALE GENOMIC DNA]</scope>
    <source>
        <strain evidence="5 6">CGMCC 1.12159</strain>
    </source>
</reference>
<dbReference type="Proteomes" id="UP000036097">
    <property type="component" value="Unassembled WGS sequence"/>
</dbReference>
<keyword evidence="1" id="KW-0805">Transcription regulation</keyword>
<dbReference type="InterPro" id="IPR023187">
    <property type="entry name" value="Tscrpt_reg_MarR-type_CS"/>
</dbReference>
<dbReference type="PATRIC" id="fig|1195763.3.peg.2686"/>
<evidence type="ECO:0000313" key="5">
    <source>
        <dbReference type="EMBL" id="KLV05229.1"/>
    </source>
</evidence>
<dbReference type="InterPro" id="IPR000835">
    <property type="entry name" value="HTH_MarR-typ"/>
</dbReference>
<dbReference type="PANTHER" id="PTHR33164">
    <property type="entry name" value="TRANSCRIPTIONAL REGULATOR, MARR FAMILY"/>
    <property type="match status" value="1"/>
</dbReference>
<accession>A0A0J1H097</accession>
<dbReference type="SUPFAM" id="SSF46785">
    <property type="entry name" value="Winged helix' DNA-binding domain"/>
    <property type="match status" value="1"/>
</dbReference>